<keyword evidence="1" id="KW-0812">Transmembrane</keyword>
<gene>
    <name evidence="3" type="ORF">POVCU2_0033190</name>
</gene>
<dbReference type="AlphaFoldDB" id="A0A1A8W1C8"/>
<name>A0A1A8W1C8_PLAOA</name>
<evidence type="ECO:0000256" key="1">
    <source>
        <dbReference type="SAM" id="Phobius"/>
    </source>
</evidence>
<reference evidence="4" key="1">
    <citation type="submission" date="2016-05" db="EMBL/GenBank/DDBJ databases">
        <authorList>
            <person name="Naeem Raeece"/>
        </authorList>
    </citation>
    <scope>NUCLEOTIDE SEQUENCE [LARGE SCALE GENOMIC DNA]</scope>
</reference>
<proteinExistence type="predicted"/>
<feature type="chain" id="PRO_5008380802" evidence="2">
    <location>
        <begin position="19"/>
        <end position="307"/>
    </location>
</feature>
<dbReference type="EMBL" id="FLQU01000445">
    <property type="protein sequence ID" value="SBS85749.1"/>
    <property type="molecule type" value="Genomic_DNA"/>
</dbReference>
<evidence type="ECO:0000313" key="4">
    <source>
        <dbReference type="Proteomes" id="UP000078560"/>
    </source>
</evidence>
<organism evidence="3 4">
    <name type="scientific">Plasmodium ovale curtisi</name>
    <dbReference type="NCBI Taxonomy" id="864141"/>
    <lineage>
        <taxon>Eukaryota</taxon>
        <taxon>Sar</taxon>
        <taxon>Alveolata</taxon>
        <taxon>Apicomplexa</taxon>
        <taxon>Aconoidasida</taxon>
        <taxon>Haemosporida</taxon>
        <taxon>Plasmodiidae</taxon>
        <taxon>Plasmodium</taxon>
        <taxon>Plasmodium (Plasmodium)</taxon>
    </lineage>
</organism>
<dbReference type="Proteomes" id="UP000078560">
    <property type="component" value="Unassembled WGS sequence"/>
</dbReference>
<protein>
    <submittedName>
        <fullName evidence="3">Uncharacterized protein</fullName>
    </submittedName>
</protein>
<evidence type="ECO:0000256" key="2">
    <source>
        <dbReference type="SAM" id="SignalP"/>
    </source>
</evidence>
<sequence length="307" mass="36215">MRKVYALLFLCFVSCIRTMKNGSNKPKKGIIKIAKQKFKRYTKRYRKSLDLKEEHVLGKYEVKAYFNFDDNFERLFKWKLYYNFCKSRSPSICNYMKLRKEFQKMYDEDTFSLKRYMSDVNIIFSHFVNKYSILQFDVKLDHNNVAIVSKTPKISDILMESFSNFVSRKKLQYPTKEPSWRLSFNYATGVKKLIVSIPSQVPGLTFTFYFVIIAFQYCKSSFVLLLLKGAKRNGKLSLLEFFFSYSFFPSPHTTLNCLEALEIYISSSHFHFENTKLDISPWKKFSKNPGLSSKDAIRSSIRSELCA</sequence>
<evidence type="ECO:0000313" key="3">
    <source>
        <dbReference type="EMBL" id="SBS85749.1"/>
    </source>
</evidence>
<keyword evidence="1" id="KW-1133">Transmembrane helix</keyword>
<accession>A0A1A8W1C8</accession>
<feature type="signal peptide" evidence="2">
    <location>
        <begin position="1"/>
        <end position="18"/>
    </location>
</feature>
<feature type="transmembrane region" description="Helical" evidence="1">
    <location>
        <begin position="206"/>
        <end position="227"/>
    </location>
</feature>
<keyword evidence="2" id="KW-0732">Signal</keyword>
<keyword evidence="1" id="KW-0472">Membrane</keyword>